<dbReference type="GO" id="GO:0097546">
    <property type="term" value="C:ciliary base"/>
    <property type="evidence" value="ECO:0007669"/>
    <property type="project" value="TreeGrafter"/>
</dbReference>
<sequence length="1239" mass="142367">MFKDESQVTEWYQRVQMCRRVPPRRSQVNGYGKPECYALSIRNAQLPNLKMDMSYRIHAYFYDRQRKYFFGKPFYGAWYRSEFDSVLLAEVIFFWCSFVDDIDVVLELVKAEQMGENTSLYTAAWTSVPLENTENKPEDYTSCHEPFFRRLPLYSGSPKALFFMFSETEVTDFPRKTNTGLEICLQVHQKMFNVLNFIPEWYMFGHWEDIPGLRTFYHGESQTVLPEVMKSQTSILKALKVTFGTDVCNFEQILLHLINNDRLYRANKSPADINVKLMEVLERRIIIGVHNGLCYVDKPQCLHFSSAENHRIYGTSEMKQNKDATKSNLISESQTLAMNGSVILNRVIVDPRFAIIFSLDYLVGIYSYDGTAHSSQSVMVCWGAWCPFAVNAIPDDTITISLFGGPNVNPEERLAFRNSIAFRYDLPFCDQFSGIKLTFKYAEFREEEKPLDVTLRSNSESKGNPVKISNSESVELQSNLIRTTRNPEPLRNGTSLLSSSIPEDEKRVAKTAFDDERKCNTYTSVKMYSMPLVRTSNIPRGCLAVLANVTFSTITDRNGNKPKLVDIENFPAPDINIELNDKLNTNEAIVQFMAIKISCGDEQCLKIPIAVFFTMEFYRFHTVTTERLLLDPVHTNPTLREQLFILKRSGNIEGMSSENCNGFTVKFTINWNSLPDGDEEDYINYLLNGHAIVDVWDADSLLPLGKAYVPLKFLLRHGSEAVQADIQSAVVLNNFPEPFIVTCQILLRLANVGHPTVKQIDSARSRTSAIVSRHLTRIGQDEHESYRIRAKPLNPIHENSLQRFLTAQRLDINKRYNEIMNSAVPGIKNRNSVVKPLITKGSVKRYLLQQELEAYKKLRDEDKASKLLKVVFKAITTEYRIYPKCGQVIFFEYVLQNTELESAIIVVDIAHSTLKPLRDVELWQYYKNMYGIETPLERDLYQISEENEQTTEVYIFLKPMETIYAPFIYDGFQLRKQQSRNQVKVVFKKKNTGEPIAILDLLAENRHNIISNSFRFYYEAERTISRIIHITGYKSHVFGIRCTDPLVLCSFKNNGDGSQDLHFTCQTGKAPMLRTFKVIFFADQYYNTVLGAWLIHVHAINQINLNAIRAQLIKIPIFLKVADSYNGLIHFGNSFKNFEIYPSDAAVVQNSTGTLDAVINFLPNFTGTRTMLVSATDQRTNHLLNQWMIVANVQEANITKMFEVHLQNSLNQTIVLIFVTNMENNLQEEAYSLKLIYPD</sequence>
<evidence type="ECO:0000259" key="3">
    <source>
        <dbReference type="Pfam" id="PF26189"/>
    </source>
</evidence>
<dbReference type="WBParaSite" id="sdigi.contig299.g7212.t1">
    <property type="protein sequence ID" value="sdigi.contig299.g7212.t1"/>
    <property type="gene ID" value="sdigi.contig299.g7212"/>
</dbReference>
<dbReference type="InterPro" id="IPR029775">
    <property type="entry name" value="NPHP4"/>
</dbReference>
<evidence type="ECO:0000259" key="2">
    <source>
        <dbReference type="Pfam" id="PF26186"/>
    </source>
</evidence>
<dbReference type="PANTHER" id="PTHR31043:SF3">
    <property type="entry name" value="NEPHROCYSTIN-4"/>
    <property type="match status" value="1"/>
</dbReference>
<dbReference type="Pfam" id="PF26189">
    <property type="entry name" value="Ig_NPHP4_2nd"/>
    <property type="match status" value="1"/>
</dbReference>
<evidence type="ECO:0000259" key="4">
    <source>
        <dbReference type="Pfam" id="PF26190"/>
    </source>
</evidence>
<dbReference type="InterPro" id="IPR058765">
    <property type="entry name" value="NPHP4_C2-like"/>
</dbReference>
<evidence type="ECO:0000313" key="5">
    <source>
        <dbReference type="Proteomes" id="UP000887581"/>
    </source>
</evidence>
<proteinExistence type="predicted"/>
<dbReference type="InterPro" id="IPR058687">
    <property type="entry name" value="Ig_NPHP4_1st"/>
</dbReference>
<dbReference type="GO" id="GO:0090090">
    <property type="term" value="P:negative regulation of canonical Wnt signaling pathway"/>
    <property type="evidence" value="ECO:0007669"/>
    <property type="project" value="InterPro"/>
</dbReference>
<dbReference type="Pfam" id="PF26015">
    <property type="entry name" value="Ig_NPH4_3rd"/>
    <property type="match status" value="1"/>
</dbReference>
<evidence type="ECO:0000313" key="6">
    <source>
        <dbReference type="WBParaSite" id="sdigi.contig299.g7212.t1"/>
    </source>
</evidence>
<accession>A0A915PNX2</accession>
<protein>
    <submittedName>
        <fullName evidence="6">Nephrocystin-4</fullName>
    </submittedName>
</protein>
<dbReference type="Proteomes" id="UP000887581">
    <property type="component" value="Unplaced"/>
</dbReference>
<feature type="domain" description="NPHP4 Ig-like" evidence="4">
    <location>
        <begin position="877"/>
        <end position="990"/>
    </location>
</feature>
<dbReference type="Pfam" id="PF26190">
    <property type="entry name" value="Ig_NPHP4_1st"/>
    <property type="match status" value="1"/>
</dbReference>
<dbReference type="GO" id="GO:0097730">
    <property type="term" value="C:non-motile cilium"/>
    <property type="evidence" value="ECO:0007669"/>
    <property type="project" value="InterPro"/>
</dbReference>
<dbReference type="Pfam" id="PF26186">
    <property type="entry name" value="NPHP4_C2_3rd"/>
    <property type="match status" value="1"/>
</dbReference>
<dbReference type="GO" id="GO:0035869">
    <property type="term" value="C:ciliary transition zone"/>
    <property type="evidence" value="ECO:0007669"/>
    <property type="project" value="TreeGrafter"/>
</dbReference>
<dbReference type="InterPro" id="IPR058686">
    <property type="entry name" value="Ig_NPHP4_3rd"/>
</dbReference>
<feature type="domain" description="NPHP4 Ig-like" evidence="1">
    <location>
        <begin position="1110"/>
        <end position="1194"/>
    </location>
</feature>
<dbReference type="GO" id="GO:1904491">
    <property type="term" value="P:protein localization to ciliary transition zone"/>
    <property type="evidence" value="ECO:0007669"/>
    <property type="project" value="TreeGrafter"/>
</dbReference>
<feature type="domain" description="NPHP4 C2-like" evidence="2">
    <location>
        <begin position="542"/>
        <end position="741"/>
    </location>
</feature>
<name>A0A915PNX2_9BILA</name>
<dbReference type="InterPro" id="IPR058688">
    <property type="entry name" value="Ig_NPHP4_2nd"/>
</dbReference>
<feature type="domain" description="NPHP4 Ig-like" evidence="3">
    <location>
        <begin position="1034"/>
        <end position="1098"/>
    </location>
</feature>
<keyword evidence="5" id="KW-1185">Reference proteome</keyword>
<evidence type="ECO:0000259" key="1">
    <source>
        <dbReference type="Pfam" id="PF26015"/>
    </source>
</evidence>
<organism evidence="5 6">
    <name type="scientific">Setaria digitata</name>
    <dbReference type="NCBI Taxonomy" id="48799"/>
    <lineage>
        <taxon>Eukaryota</taxon>
        <taxon>Metazoa</taxon>
        <taxon>Ecdysozoa</taxon>
        <taxon>Nematoda</taxon>
        <taxon>Chromadorea</taxon>
        <taxon>Rhabditida</taxon>
        <taxon>Spirurina</taxon>
        <taxon>Spiruromorpha</taxon>
        <taxon>Filarioidea</taxon>
        <taxon>Setariidae</taxon>
        <taxon>Setaria</taxon>
    </lineage>
</organism>
<dbReference type="PANTHER" id="PTHR31043">
    <property type="entry name" value="NEPHROCYSTIN-4"/>
    <property type="match status" value="1"/>
</dbReference>
<reference evidence="6" key="1">
    <citation type="submission" date="2022-11" db="UniProtKB">
        <authorList>
            <consortium name="WormBaseParasite"/>
        </authorList>
    </citation>
    <scope>IDENTIFICATION</scope>
</reference>
<dbReference type="AlphaFoldDB" id="A0A915PNX2"/>
<dbReference type="GO" id="GO:0036064">
    <property type="term" value="C:ciliary basal body"/>
    <property type="evidence" value="ECO:0007669"/>
    <property type="project" value="TreeGrafter"/>
</dbReference>